<accession>A0A229RH68</accession>
<evidence type="ECO:0000259" key="2">
    <source>
        <dbReference type="Pfam" id="PF05729"/>
    </source>
</evidence>
<comment type="caution">
    <text evidence="3">The sequence shown here is derived from an EMBL/GenBank/DDBJ whole genome shotgun (WGS) entry which is preliminary data.</text>
</comment>
<gene>
    <name evidence="3" type="ORF">CFP75_29300</name>
</gene>
<keyword evidence="1" id="KW-0472">Membrane</keyword>
<dbReference type="InterPro" id="IPR027417">
    <property type="entry name" value="P-loop_NTPase"/>
</dbReference>
<keyword evidence="1" id="KW-0812">Transmembrane</keyword>
<feature type="transmembrane region" description="Helical" evidence="1">
    <location>
        <begin position="514"/>
        <end position="538"/>
    </location>
</feature>
<name>A0A229RH68_AMYAL</name>
<dbReference type="InterPro" id="IPR007111">
    <property type="entry name" value="NACHT_NTPase"/>
</dbReference>
<sequence>MTNRVDGLVSGLVVQAGVIKGGVHLHQGNPRADGDPEALAARLADAVSLLWAHELAVRGLNNPYPLPVDLRLADAELFPAWTTLVRLATGDGRRRSRSNNAWANSPRELVEGEHMLATVFPKVPSGRLVVLGDAGSGKTTLGVRFMLDLLAERRAGDPVPVMVTAAGWAPERESLAEWLRQSLYRAHPFLGVKTVEGKTRFDVLLAAGLLLPIVDGLDEMAERLRPDTIRSMNQFLQAPGQRIVVTCRTEEFRAACRPGDREVTLVASAGVELCPLEPGEVADYLESSSEGPARAGQWGPVRKALQEFPEVPVVQALRTPLLASMARELYNPAAGDLDAALPDPASLLAFPDVAAVEEHLFDAYVQHAYRGLDGERAERWLINLAHFQQTTLNGSPDIEWWRFDQAIPHALRAGLGAFVGGINVGLLGDSQSPARGLAWSWQAFLRRFTQLIGFWVTIAAVVYLGGDHTTAYACMAIGLAVGVVSGVVVGTSGDPVELPSAVSPTGVLAIDREVFLVSGAGLAVLAGGLFGTVGFFFGATAGMVVGSLGAFYAGAAVAMGKAAWGWFGYARLWWFLGRRMPLRSIRFLTDAHRRGVLRQAGAAWQFRHLGLQRRLAARHPAYVDVNRSA</sequence>
<protein>
    <submittedName>
        <fullName evidence="3">NACHT domain-containing protein</fullName>
    </submittedName>
</protein>
<organism evidence="3 4">
    <name type="scientific">Amycolatopsis alba DSM 44262</name>
    <dbReference type="NCBI Taxonomy" id="1125972"/>
    <lineage>
        <taxon>Bacteria</taxon>
        <taxon>Bacillati</taxon>
        <taxon>Actinomycetota</taxon>
        <taxon>Actinomycetes</taxon>
        <taxon>Pseudonocardiales</taxon>
        <taxon>Pseudonocardiaceae</taxon>
        <taxon>Amycolatopsis</taxon>
    </lineage>
</organism>
<evidence type="ECO:0000313" key="4">
    <source>
        <dbReference type="Proteomes" id="UP000215563"/>
    </source>
</evidence>
<proteinExistence type="predicted"/>
<feature type="transmembrane region" description="Helical" evidence="1">
    <location>
        <begin position="444"/>
        <end position="464"/>
    </location>
</feature>
<evidence type="ECO:0000313" key="3">
    <source>
        <dbReference type="EMBL" id="OXM45996.1"/>
    </source>
</evidence>
<keyword evidence="1" id="KW-1133">Transmembrane helix</keyword>
<keyword evidence="4" id="KW-1185">Reference proteome</keyword>
<evidence type="ECO:0000256" key="1">
    <source>
        <dbReference type="SAM" id="Phobius"/>
    </source>
</evidence>
<feature type="domain" description="NACHT" evidence="2">
    <location>
        <begin position="128"/>
        <end position="256"/>
    </location>
</feature>
<dbReference type="Proteomes" id="UP000215563">
    <property type="component" value="Unassembled WGS sequence"/>
</dbReference>
<feature type="transmembrane region" description="Helical" evidence="1">
    <location>
        <begin position="550"/>
        <end position="576"/>
    </location>
</feature>
<reference evidence="3 4" key="1">
    <citation type="submission" date="2017-07" db="EMBL/GenBank/DDBJ databases">
        <title>Amycolatopsis alba DSM 44262 Genome sequencing and assembly.</title>
        <authorList>
            <person name="Kaur N."/>
            <person name="Mayilraj S."/>
        </authorList>
    </citation>
    <scope>NUCLEOTIDE SEQUENCE [LARGE SCALE GENOMIC DNA]</scope>
    <source>
        <strain evidence="3 4">DSM 44262</strain>
    </source>
</reference>
<dbReference type="Gene3D" id="3.40.50.300">
    <property type="entry name" value="P-loop containing nucleotide triphosphate hydrolases"/>
    <property type="match status" value="1"/>
</dbReference>
<dbReference type="EMBL" id="NMQU01000095">
    <property type="protein sequence ID" value="OXM45996.1"/>
    <property type="molecule type" value="Genomic_DNA"/>
</dbReference>
<dbReference type="SUPFAM" id="SSF52540">
    <property type="entry name" value="P-loop containing nucleoside triphosphate hydrolases"/>
    <property type="match status" value="1"/>
</dbReference>
<dbReference type="Pfam" id="PF05729">
    <property type="entry name" value="NACHT"/>
    <property type="match status" value="1"/>
</dbReference>
<dbReference type="AlphaFoldDB" id="A0A229RH68"/>
<feature type="transmembrane region" description="Helical" evidence="1">
    <location>
        <begin position="470"/>
        <end position="493"/>
    </location>
</feature>